<dbReference type="Proteomes" id="UP000295418">
    <property type="component" value="Unassembled WGS sequence"/>
</dbReference>
<name>A0A4R4ED95_9BACL</name>
<feature type="domain" description="Putative amidase" evidence="1">
    <location>
        <begin position="165"/>
        <end position="321"/>
    </location>
</feature>
<dbReference type="Pfam" id="PF12671">
    <property type="entry name" value="Amidase_6"/>
    <property type="match status" value="1"/>
</dbReference>
<dbReference type="PANTHER" id="PTHR40032">
    <property type="entry name" value="EXPORTED PROTEIN-RELATED"/>
    <property type="match status" value="1"/>
</dbReference>
<gene>
    <name evidence="2" type="ORF">E0485_09400</name>
</gene>
<dbReference type="EMBL" id="SKFG01000008">
    <property type="protein sequence ID" value="TCZ77689.1"/>
    <property type="molecule type" value="Genomic_DNA"/>
</dbReference>
<proteinExistence type="predicted"/>
<dbReference type="OrthoDB" id="9812429at2"/>
<evidence type="ECO:0000259" key="1">
    <source>
        <dbReference type="Pfam" id="PF12671"/>
    </source>
</evidence>
<accession>A0A4R4ED95</accession>
<comment type="caution">
    <text evidence="2">The sequence shown here is derived from an EMBL/GenBank/DDBJ whole genome shotgun (WGS) entry which is preliminary data.</text>
</comment>
<keyword evidence="3" id="KW-1185">Reference proteome</keyword>
<evidence type="ECO:0000313" key="2">
    <source>
        <dbReference type="EMBL" id="TCZ77689.1"/>
    </source>
</evidence>
<dbReference type="InterPro" id="IPR024301">
    <property type="entry name" value="Amidase_6"/>
</dbReference>
<dbReference type="RefSeq" id="WP_132417773.1">
    <property type="nucleotide sequence ID" value="NZ_SKFG01000008.1"/>
</dbReference>
<dbReference type="AlphaFoldDB" id="A0A4R4ED95"/>
<protein>
    <recommendedName>
        <fullName evidence="1">Putative amidase domain-containing protein</fullName>
    </recommendedName>
</protein>
<dbReference type="PANTHER" id="PTHR40032:SF1">
    <property type="entry name" value="EXPORTED PROTEIN"/>
    <property type="match status" value="1"/>
</dbReference>
<reference evidence="2 3" key="1">
    <citation type="submission" date="2019-03" db="EMBL/GenBank/DDBJ databases">
        <authorList>
            <person name="Kim M.K.M."/>
        </authorList>
    </citation>
    <scope>NUCLEOTIDE SEQUENCE [LARGE SCALE GENOMIC DNA]</scope>
    <source>
        <strain evidence="2 3">18JY21-1</strain>
    </source>
</reference>
<evidence type="ECO:0000313" key="3">
    <source>
        <dbReference type="Proteomes" id="UP000295418"/>
    </source>
</evidence>
<organism evidence="2 3">
    <name type="scientific">Paenibacillus albiflavus</name>
    <dbReference type="NCBI Taxonomy" id="2545760"/>
    <lineage>
        <taxon>Bacteria</taxon>
        <taxon>Bacillati</taxon>
        <taxon>Bacillota</taxon>
        <taxon>Bacilli</taxon>
        <taxon>Bacillales</taxon>
        <taxon>Paenibacillaceae</taxon>
        <taxon>Paenibacillus</taxon>
    </lineage>
</organism>
<sequence length="332" mass="39205">MMSWKNTLYDYVLNKNESSVECTAMDLPLFIADESYIAREQARRLGEAAISRERSLRPNNGETKLRIHDVRSIRDSVTVEVSMYQVKQYMQSRADYSEEKLERERISFRFFDGRWRITAIEHINTEQSLKQPMPLERQSSPSLPFFNYSILKKVNESPHRQQQLYNRSRVVEYADRWWNSYNPAYWEFEVDCTNFASQCIFAGSAPMIYTGKRGLGWWYVGMEHQQELWSFSWAVANALKNYSISSTSGFRGYLVDSPQQLELGDMIAYDWDGDGRYQHNAIVTMKDDNGMPLMNAHTNNSKHRYWSYRDSYAWTPNTRYAFIHINDEMTMP</sequence>